<name>A0A1I7Y634_9BILA</name>
<sequence>MVTTPCVSRLEDCVIRHFFIRTVQQDGSRDVQKLLDSFPFPATLKKAFQRLDPDFVEFANCYKDIIDFEEHVDALVVTNMRLDQKETVRNLYRTGSSSLILYQVLCLVAGMEQKETIRNLYKTGSSSLILYQVLCLVAGMEQEIREFLSVITMFVDLKPTTQTDTVEGLVVSLWAFRELLEAEELSEIGQDEILMPIKSAMICCYVNQWTAGLKMLLRVTKDRRQLFTPEVFIEVFLYIFNRLARTGRAESLSLFLDVAGDVLDYPGFHHAFCEENQAGRLPVEKFALLYSLVPEYEEIKRLMVALHRYLPRHDITMLMFKIDRDLGDEERKNAVIDHMTYISQLAAQ</sequence>
<dbReference type="WBParaSite" id="L893_g13042.t1">
    <property type="protein sequence ID" value="L893_g13042.t1"/>
    <property type="gene ID" value="L893_g13042"/>
</dbReference>
<proteinExistence type="predicted"/>
<protein>
    <submittedName>
        <fullName evidence="2">Vacuolar protein sorting-associated protein 8 homolog</fullName>
    </submittedName>
</protein>
<organism evidence="1 2">
    <name type="scientific">Steinernema glaseri</name>
    <dbReference type="NCBI Taxonomy" id="37863"/>
    <lineage>
        <taxon>Eukaryota</taxon>
        <taxon>Metazoa</taxon>
        <taxon>Ecdysozoa</taxon>
        <taxon>Nematoda</taxon>
        <taxon>Chromadorea</taxon>
        <taxon>Rhabditida</taxon>
        <taxon>Tylenchina</taxon>
        <taxon>Panagrolaimomorpha</taxon>
        <taxon>Strongyloidoidea</taxon>
        <taxon>Steinernematidae</taxon>
        <taxon>Steinernema</taxon>
    </lineage>
</organism>
<dbReference type="Proteomes" id="UP000095287">
    <property type="component" value="Unplaced"/>
</dbReference>
<evidence type="ECO:0000313" key="1">
    <source>
        <dbReference type="Proteomes" id="UP000095287"/>
    </source>
</evidence>
<keyword evidence="1" id="KW-1185">Reference proteome</keyword>
<dbReference type="AlphaFoldDB" id="A0A1I7Y634"/>
<evidence type="ECO:0000313" key="2">
    <source>
        <dbReference type="WBParaSite" id="L893_g13042.t1"/>
    </source>
</evidence>
<accession>A0A1I7Y634</accession>
<reference evidence="2" key="1">
    <citation type="submission" date="2016-11" db="UniProtKB">
        <authorList>
            <consortium name="WormBaseParasite"/>
        </authorList>
    </citation>
    <scope>IDENTIFICATION</scope>
</reference>